<dbReference type="GO" id="GO:0000178">
    <property type="term" value="C:exosome (RNase complex)"/>
    <property type="evidence" value="ECO:0007669"/>
    <property type="project" value="UniProtKB-KW"/>
</dbReference>
<accession>A0A7G9YTW5</accession>
<dbReference type="InterPro" id="IPR004087">
    <property type="entry name" value="KH_dom"/>
</dbReference>
<dbReference type="NCBIfam" id="NF003181">
    <property type="entry name" value="PRK04163.1-1"/>
    <property type="match status" value="1"/>
</dbReference>
<dbReference type="InterPro" id="IPR036612">
    <property type="entry name" value="KH_dom_type_1_sf"/>
</dbReference>
<dbReference type="CDD" id="cd22524">
    <property type="entry name" value="KH-I_Rrp4_prokar"/>
    <property type="match status" value="1"/>
</dbReference>
<evidence type="ECO:0000256" key="2">
    <source>
        <dbReference type="ARBA" id="ARBA00022490"/>
    </source>
</evidence>
<comment type="subcellular location">
    <subcellularLocation>
        <location evidence="5">Cytoplasm</location>
    </subcellularLocation>
</comment>
<name>A0A7G9YTW5_9EURY</name>
<evidence type="ECO:0000256" key="3">
    <source>
        <dbReference type="ARBA" id="ARBA00022835"/>
    </source>
</evidence>
<dbReference type="InterPro" id="IPR003029">
    <property type="entry name" value="S1_domain"/>
</dbReference>
<dbReference type="PROSITE" id="PS50126">
    <property type="entry name" value="S1"/>
    <property type="match status" value="1"/>
</dbReference>
<comment type="function">
    <text evidence="5">Non-catalytic component of the exosome, which is a complex involved in RNA degradation. Increases the RNA binding and the efficiency of RNA degradation. Confers strong poly(A) specificity to the exosome.</text>
</comment>
<dbReference type="PROSITE" id="PS50084">
    <property type="entry name" value="KH_TYPE_1"/>
    <property type="match status" value="1"/>
</dbReference>
<dbReference type="SUPFAM" id="SSF110324">
    <property type="entry name" value="Ribosomal L27 protein-like"/>
    <property type="match status" value="1"/>
</dbReference>
<dbReference type="GO" id="GO:0000467">
    <property type="term" value="P:exonucleolytic trimming to generate mature 3'-end of 5.8S rRNA from tricistronic rRNA transcript (SSU-rRNA, 5.8S rRNA, LSU-rRNA)"/>
    <property type="evidence" value="ECO:0007669"/>
    <property type="project" value="TreeGrafter"/>
</dbReference>
<dbReference type="InterPro" id="IPR023474">
    <property type="entry name" value="Rrp4"/>
</dbReference>
<dbReference type="HAMAP" id="MF_00623">
    <property type="entry name" value="Exosome_Rrp4"/>
    <property type="match status" value="1"/>
</dbReference>
<feature type="domain" description="S1 motif" evidence="6">
    <location>
        <begin position="57"/>
        <end position="130"/>
    </location>
</feature>
<comment type="subunit">
    <text evidence="5">Component of the archaeal exosome complex. Forms a trimer of Rrp4 and/or Csl4 subunits. The trimer associates with an hexameric ring-like arrangement composed of 3 Rrp41-Rrp42 heterodimers.</text>
</comment>
<keyword evidence="3 5" id="KW-0271">Exosome</keyword>
<gene>
    <name evidence="5 7" type="primary">rrp4</name>
    <name evidence="7" type="ORF">OGFGKJAA_00015</name>
</gene>
<dbReference type="SUPFAM" id="SSF50249">
    <property type="entry name" value="Nucleic acid-binding proteins"/>
    <property type="match status" value="1"/>
</dbReference>
<dbReference type="GO" id="GO:0071034">
    <property type="term" value="P:CUT catabolic process"/>
    <property type="evidence" value="ECO:0007669"/>
    <property type="project" value="TreeGrafter"/>
</dbReference>
<keyword evidence="4 5" id="KW-0694">RNA-binding</keyword>
<dbReference type="GO" id="GO:0034475">
    <property type="term" value="P:U4 snRNA 3'-end processing"/>
    <property type="evidence" value="ECO:0007669"/>
    <property type="project" value="TreeGrafter"/>
</dbReference>
<dbReference type="Pfam" id="PF14382">
    <property type="entry name" value="ECR1_N"/>
    <property type="match status" value="1"/>
</dbReference>
<dbReference type="SUPFAM" id="SSF54791">
    <property type="entry name" value="Eukaryotic type KH-domain (KH-domain type I)"/>
    <property type="match status" value="1"/>
</dbReference>
<keyword evidence="2 5" id="KW-0963">Cytoplasm</keyword>
<dbReference type="SMART" id="SM00316">
    <property type="entry name" value="S1"/>
    <property type="match status" value="1"/>
</dbReference>
<dbReference type="InterPro" id="IPR025721">
    <property type="entry name" value="Exosome_cplx_N_dom"/>
</dbReference>
<evidence type="ECO:0000256" key="1">
    <source>
        <dbReference type="ARBA" id="ARBA00009155"/>
    </source>
</evidence>
<dbReference type="Gene3D" id="2.40.50.140">
    <property type="entry name" value="Nucleic acid-binding proteins"/>
    <property type="match status" value="1"/>
</dbReference>
<dbReference type="Pfam" id="PF00013">
    <property type="entry name" value="KH_1"/>
    <property type="match status" value="1"/>
</dbReference>
<comment type="similarity">
    <text evidence="1 5">Belongs to the RRP4 family.</text>
</comment>
<dbReference type="GO" id="GO:0008143">
    <property type="term" value="F:poly(A) binding"/>
    <property type="evidence" value="ECO:0007669"/>
    <property type="project" value="InterPro"/>
</dbReference>
<proteinExistence type="inferred from homology"/>
<evidence type="ECO:0000256" key="5">
    <source>
        <dbReference type="HAMAP-Rule" id="MF_00623"/>
    </source>
</evidence>
<dbReference type="InterPro" id="IPR026699">
    <property type="entry name" value="Exosome_RNA_bind1/RRP40/RRP4"/>
</dbReference>
<dbReference type="InterPro" id="IPR048565">
    <property type="entry name" value="S1_RRP4"/>
</dbReference>
<dbReference type="InterPro" id="IPR012340">
    <property type="entry name" value="NA-bd_OB-fold"/>
</dbReference>
<dbReference type="AlphaFoldDB" id="A0A7G9YTW5"/>
<evidence type="ECO:0000259" key="6">
    <source>
        <dbReference type="PROSITE" id="PS50126"/>
    </source>
</evidence>
<sequence>MYQVVVPGDFLSEETKRAGEGTYVEEGKVYASQYGIVSERGEIKVVSLSGKYMPSNGDVVIGKITAISFPFWIVNLASPYEARLHVSALSGIAREKIEFGNMSEYLDVDDLVVVKVMDVNVLMKIDLALQEDLELRRGGRLIEIPHTKVPRVIGRSGSMIKMLKEKCNCFIFIAKNGRIWIRGKEDDMDLASTVISKIARESHTSGLTDRVAEFLDSFRKEKERELRG</sequence>
<evidence type="ECO:0000256" key="4">
    <source>
        <dbReference type="ARBA" id="ARBA00022884"/>
    </source>
</evidence>
<dbReference type="GO" id="GO:0005737">
    <property type="term" value="C:cytoplasm"/>
    <property type="evidence" value="ECO:0007669"/>
    <property type="project" value="UniProtKB-SubCell"/>
</dbReference>
<evidence type="ECO:0000313" key="7">
    <source>
        <dbReference type="EMBL" id="QNO51449.1"/>
    </source>
</evidence>
<dbReference type="PANTHER" id="PTHR21321">
    <property type="entry name" value="PNAS-3 RELATED"/>
    <property type="match status" value="1"/>
</dbReference>
<organism evidence="7">
    <name type="scientific">Candidatus Methanophagaceae archaeon ANME-1 ERB6</name>
    <dbReference type="NCBI Taxonomy" id="2759912"/>
    <lineage>
        <taxon>Archaea</taxon>
        <taxon>Methanobacteriati</taxon>
        <taxon>Methanobacteriota</taxon>
        <taxon>Stenosarchaea group</taxon>
        <taxon>Methanomicrobia</taxon>
        <taxon>Candidatus Methanophagales</taxon>
        <taxon>Candidatus Methanophagaceae</taxon>
    </lineage>
</organism>
<dbReference type="EMBL" id="MT631470">
    <property type="protein sequence ID" value="QNO51449.1"/>
    <property type="molecule type" value="Genomic_DNA"/>
</dbReference>
<protein>
    <recommendedName>
        <fullName evidence="5">Exosome complex component Rrp4</fullName>
    </recommendedName>
</protein>
<dbReference type="Gene3D" id="3.30.1370.10">
    <property type="entry name" value="K Homology domain, type 1"/>
    <property type="match status" value="1"/>
</dbReference>
<dbReference type="PANTHER" id="PTHR21321:SF4">
    <property type="entry name" value="EXOSOME COMPLEX COMPONENT RRP4"/>
    <property type="match status" value="1"/>
</dbReference>
<dbReference type="Pfam" id="PF21266">
    <property type="entry name" value="S1_RRP4"/>
    <property type="match status" value="1"/>
</dbReference>
<dbReference type="InterPro" id="IPR004088">
    <property type="entry name" value="KH_dom_type_1"/>
</dbReference>
<dbReference type="Gene3D" id="2.40.50.100">
    <property type="match status" value="1"/>
</dbReference>
<reference evidence="7" key="1">
    <citation type="submission" date="2020-06" db="EMBL/GenBank/DDBJ databases">
        <title>Unique genomic features of the anaerobic methanotrophic archaea.</title>
        <authorList>
            <person name="Chadwick G.L."/>
            <person name="Skennerton C.T."/>
            <person name="Laso-Perez R."/>
            <person name="Leu A.O."/>
            <person name="Speth D.R."/>
            <person name="Yu H."/>
            <person name="Morgan-Lang C."/>
            <person name="Hatzenpichler R."/>
            <person name="Goudeau D."/>
            <person name="Malmstrom R."/>
            <person name="Brazelton W.J."/>
            <person name="Woyke T."/>
            <person name="Hallam S.J."/>
            <person name="Tyson G.W."/>
            <person name="Wegener G."/>
            <person name="Boetius A."/>
            <person name="Orphan V."/>
        </authorList>
    </citation>
    <scope>NUCLEOTIDE SEQUENCE</scope>
</reference>
<dbReference type="GO" id="GO:0071051">
    <property type="term" value="P:poly(A)-dependent snoRNA 3'-end processing"/>
    <property type="evidence" value="ECO:0007669"/>
    <property type="project" value="TreeGrafter"/>
</dbReference>
<dbReference type="SMART" id="SM00322">
    <property type="entry name" value="KH"/>
    <property type="match status" value="1"/>
</dbReference>